<dbReference type="PROSITE" id="PS00149">
    <property type="entry name" value="SULFATASE_2"/>
    <property type="match status" value="1"/>
</dbReference>
<dbReference type="PROSITE" id="PS51257">
    <property type="entry name" value="PROKAR_LIPOPROTEIN"/>
    <property type="match status" value="1"/>
</dbReference>
<dbReference type="Gene3D" id="3.40.720.10">
    <property type="entry name" value="Alkaline Phosphatase, subunit A"/>
    <property type="match status" value="1"/>
</dbReference>
<dbReference type="PANTHER" id="PTHR45953:SF1">
    <property type="entry name" value="IDURONATE 2-SULFATASE"/>
    <property type="match status" value="1"/>
</dbReference>
<comment type="caution">
    <text evidence="8">The sequence shown here is derived from an EMBL/GenBank/DDBJ whole genome shotgun (WGS) entry which is preliminary data.</text>
</comment>
<dbReference type="GO" id="GO:0046872">
    <property type="term" value="F:metal ion binding"/>
    <property type="evidence" value="ECO:0007669"/>
    <property type="project" value="UniProtKB-KW"/>
</dbReference>
<keyword evidence="4" id="KW-0732">Signal</keyword>
<evidence type="ECO:0000313" key="9">
    <source>
        <dbReference type="Proteomes" id="UP000249696"/>
    </source>
</evidence>
<accession>A0A327R2P2</accession>
<proteinExistence type="inferred from homology"/>
<keyword evidence="5" id="KW-0378">Hydrolase</keyword>
<gene>
    <name evidence="8" type="ORF">LV92_02981</name>
</gene>
<sequence length="489" mass="56104">MKSLKLKKSNKCFLGRYFVIYITFLAGCFTILEAQEVKKLNVLFIASDDLNNDMEVFDSPFIQTPNLNRLLNRGVRFDRAYNQYPWCSPSRASVLTGRRPDQTKVTDLKTEFRKHLPDAVTLPQLFKNNGYFSARVGKIFHYGVPNDIGTDGQDDPVSWNYRVNPIGIDKTEEHNIINYTPDRGLGSALSYWMANGSDDDQTDGKVANEAVKIIKKHKDDPFFLAVGFFRPHTPYVAPKKYFDLYPLDKIRLPEERDDDWDNKPEAAKWNAKMHFGLSVQQRKEVLRAYYASISFMDAQVGKLLDALDETGLSENTIIVFWSDHGYNVGQHGQWMKQSLFEHAARTPLIISSPGMQQDRITESIVELLDIYPTIADLAGIPVSSDIEGKSLRKILEEPSLDWDTCAYTQVFRRPSAMSSSEVTETIDGRSVRYRQWRYTEWNGGDAGMELYDYDNDPNEFQNLVHKPEYKSIRNLMAVLLHKNQAKVSE</sequence>
<name>A0A327R2P2_9FLAO</name>
<dbReference type="OrthoDB" id="9763552at2"/>
<evidence type="ECO:0000256" key="1">
    <source>
        <dbReference type="ARBA" id="ARBA00001913"/>
    </source>
</evidence>
<evidence type="ECO:0000256" key="6">
    <source>
        <dbReference type="ARBA" id="ARBA00022837"/>
    </source>
</evidence>
<evidence type="ECO:0000259" key="7">
    <source>
        <dbReference type="Pfam" id="PF00884"/>
    </source>
</evidence>
<evidence type="ECO:0000256" key="3">
    <source>
        <dbReference type="ARBA" id="ARBA00022723"/>
    </source>
</evidence>
<evidence type="ECO:0000313" key="8">
    <source>
        <dbReference type="EMBL" id="RAJ10232.1"/>
    </source>
</evidence>
<dbReference type="PANTHER" id="PTHR45953">
    <property type="entry name" value="IDURONATE 2-SULFATASE"/>
    <property type="match status" value="1"/>
</dbReference>
<evidence type="ECO:0000256" key="5">
    <source>
        <dbReference type="ARBA" id="ARBA00022801"/>
    </source>
</evidence>
<dbReference type="EMBL" id="QLLN01000005">
    <property type="protein sequence ID" value="RAJ10232.1"/>
    <property type="molecule type" value="Genomic_DNA"/>
</dbReference>
<keyword evidence="9" id="KW-1185">Reference proteome</keyword>
<comment type="similarity">
    <text evidence="2">Belongs to the sulfatase family.</text>
</comment>
<dbReference type="InterPro" id="IPR024607">
    <property type="entry name" value="Sulfatase_CS"/>
</dbReference>
<reference evidence="8 9" key="1">
    <citation type="submission" date="2018-06" db="EMBL/GenBank/DDBJ databases">
        <title>Genomic Encyclopedia of Archaeal and Bacterial Type Strains, Phase II (KMG-II): from individual species to whole genera.</title>
        <authorList>
            <person name="Goeker M."/>
        </authorList>
    </citation>
    <scope>NUCLEOTIDE SEQUENCE [LARGE SCALE GENOMIC DNA]</scope>
    <source>
        <strain evidence="8 9">DSM 23522</strain>
    </source>
</reference>
<dbReference type="InterPro" id="IPR017850">
    <property type="entry name" value="Alkaline_phosphatase_core_sf"/>
</dbReference>
<dbReference type="Proteomes" id="UP000249696">
    <property type="component" value="Unassembled WGS sequence"/>
</dbReference>
<organism evidence="8 9">
    <name type="scientific">Arenibacter echinorum</name>
    <dbReference type="NCBI Taxonomy" id="440515"/>
    <lineage>
        <taxon>Bacteria</taxon>
        <taxon>Pseudomonadati</taxon>
        <taxon>Bacteroidota</taxon>
        <taxon>Flavobacteriia</taxon>
        <taxon>Flavobacteriales</taxon>
        <taxon>Flavobacteriaceae</taxon>
        <taxon>Arenibacter</taxon>
    </lineage>
</organism>
<feature type="domain" description="Sulfatase N-terminal" evidence="7">
    <location>
        <begin position="41"/>
        <end position="380"/>
    </location>
</feature>
<keyword evidence="3" id="KW-0479">Metal-binding</keyword>
<dbReference type="SUPFAM" id="SSF53649">
    <property type="entry name" value="Alkaline phosphatase-like"/>
    <property type="match status" value="1"/>
</dbReference>
<dbReference type="Pfam" id="PF00884">
    <property type="entry name" value="Sulfatase"/>
    <property type="match status" value="1"/>
</dbReference>
<evidence type="ECO:0000256" key="2">
    <source>
        <dbReference type="ARBA" id="ARBA00008779"/>
    </source>
</evidence>
<dbReference type="CDD" id="cd16030">
    <property type="entry name" value="iduronate-2-sulfatase"/>
    <property type="match status" value="1"/>
</dbReference>
<protein>
    <submittedName>
        <fullName evidence="8">Putative sulfatase</fullName>
    </submittedName>
</protein>
<dbReference type="RefSeq" id="WP_111624386.1">
    <property type="nucleotide sequence ID" value="NZ_QLLN01000005.1"/>
</dbReference>
<dbReference type="GO" id="GO:0004423">
    <property type="term" value="F:iduronate-2-sulfatase activity"/>
    <property type="evidence" value="ECO:0007669"/>
    <property type="project" value="InterPro"/>
</dbReference>
<dbReference type="GO" id="GO:0005737">
    <property type="term" value="C:cytoplasm"/>
    <property type="evidence" value="ECO:0007669"/>
    <property type="project" value="TreeGrafter"/>
</dbReference>
<keyword evidence="6" id="KW-0106">Calcium</keyword>
<dbReference type="AlphaFoldDB" id="A0A327R2P2"/>
<dbReference type="InterPro" id="IPR035874">
    <property type="entry name" value="IDS"/>
</dbReference>
<comment type="cofactor">
    <cofactor evidence="1">
        <name>Ca(2+)</name>
        <dbReference type="ChEBI" id="CHEBI:29108"/>
    </cofactor>
</comment>
<evidence type="ECO:0000256" key="4">
    <source>
        <dbReference type="ARBA" id="ARBA00022729"/>
    </source>
</evidence>
<dbReference type="InterPro" id="IPR000917">
    <property type="entry name" value="Sulfatase_N"/>
</dbReference>